<dbReference type="PRINTS" id="PR00081">
    <property type="entry name" value="GDHRDH"/>
</dbReference>
<dbReference type="SMART" id="SM00822">
    <property type="entry name" value="PKS_KR"/>
    <property type="match status" value="1"/>
</dbReference>
<evidence type="ECO:0000256" key="1">
    <source>
        <dbReference type="ARBA" id="ARBA00006484"/>
    </source>
</evidence>
<sequence>MTVLSPLQGRHALVTGGARGIGLACAQALGAQGAVITLMGRQAAGLQAACEQLAAAGVTAGYVCGDVARQGEVEQAFAAARAARGPLHILVNNAGQAISERFDRTSAELWQQMLQVNLSGVFHCAQAALPDMLQAGWGRVINVASTAGLLGYAYVSAYCAAKHGVVGLTRALAQEVARKGVTVNAVCPGYTETDIVRDAVANIIRKTGLDEAAARARLAQRNPQGRLVQPQEVADTVAWLALPASASVNGQAIAVDGGEAAA</sequence>
<dbReference type="Gene3D" id="3.40.50.720">
    <property type="entry name" value="NAD(P)-binding Rossmann-like Domain"/>
    <property type="match status" value="1"/>
</dbReference>
<dbReference type="GO" id="GO:0032787">
    <property type="term" value="P:monocarboxylic acid metabolic process"/>
    <property type="evidence" value="ECO:0007669"/>
    <property type="project" value="UniProtKB-ARBA"/>
</dbReference>
<dbReference type="STRING" id="123899.SAMEA3906487_00753"/>
<protein>
    <submittedName>
        <fullName evidence="4">D-beta-hydroxybutyrate dehydrogenase</fullName>
        <ecNumber evidence="4">1.1.1.30</ecNumber>
        <ecNumber evidence="4">1.3.1.-</ecNumber>
    </submittedName>
</protein>
<accession>A0A157QG01</accession>
<dbReference type="AlphaFoldDB" id="A0A157QG01"/>
<dbReference type="KEGG" id="btrm:SAMEA390648700753"/>
<gene>
    <name evidence="4" type="primary">actIII_1</name>
    <name evidence="4" type="ORF">SAMEA3906487_00753</name>
</gene>
<evidence type="ECO:0000313" key="4">
    <source>
        <dbReference type="EMBL" id="SAI67466.1"/>
    </source>
</evidence>
<dbReference type="GeneID" id="56587841"/>
<dbReference type="EMBL" id="LT546645">
    <property type="protein sequence ID" value="SAI67466.1"/>
    <property type="molecule type" value="Genomic_DNA"/>
</dbReference>
<comment type="similarity">
    <text evidence="1 2">Belongs to the short-chain dehydrogenases/reductases (SDR) family.</text>
</comment>
<dbReference type="GO" id="GO:0003858">
    <property type="term" value="F:3-hydroxybutyrate dehydrogenase activity"/>
    <property type="evidence" value="ECO:0007669"/>
    <property type="project" value="UniProtKB-EC"/>
</dbReference>
<evidence type="ECO:0000256" key="2">
    <source>
        <dbReference type="RuleBase" id="RU000363"/>
    </source>
</evidence>
<dbReference type="PANTHER" id="PTHR42879:SF2">
    <property type="entry name" value="3-OXOACYL-[ACYL-CARRIER-PROTEIN] REDUCTASE FABG"/>
    <property type="match status" value="1"/>
</dbReference>
<keyword evidence="5" id="KW-1185">Reference proteome</keyword>
<dbReference type="EC" id="1.3.1.-" evidence="4"/>
<evidence type="ECO:0000259" key="3">
    <source>
        <dbReference type="SMART" id="SM00822"/>
    </source>
</evidence>
<evidence type="ECO:0000313" key="5">
    <source>
        <dbReference type="Proteomes" id="UP000076825"/>
    </source>
</evidence>
<dbReference type="InterPro" id="IPR020904">
    <property type="entry name" value="Sc_DH/Rdtase_CS"/>
</dbReference>
<proteinExistence type="inferred from homology"/>
<dbReference type="EC" id="1.1.1.30" evidence="4"/>
<dbReference type="InterPro" id="IPR050259">
    <property type="entry name" value="SDR"/>
</dbReference>
<feature type="domain" description="Ketoreductase" evidence="3">
    <location>
        <begin position="10"/>
        <end position="189"/>
    </location>
</feature>
<keyword evidence="4" id="KW-0560">Oxidoreductase</keyword>
<dbReference type="Proteomes" id="UP000076825">
    <property type="component" value="Chromosome 1"/>
</dbReference>
<dbReference type="PANTHER" id="PTHR42879">
    <property type="entry name" value="3-OXOACYL-(ACYL-CARRIER-PROTEIN) REDUCTASE"/>
    <property type="match status" value="1"/>
</dbReference>
<dbReference type="CDD" id="cd05233">
    <property type="entry name" value="SDR_c"/>
    <property type="match status" value="1"/>
</dbReference>
<dbReference type="FunFam" id="3.40.50.720:FF:000084">
    <property type="entry name" value="Short-chain dehydrogenase reductase"/>
    <property type="match status" value="1"/>
</dbReference>
<dbReference type="eggNOG" id="COG1028">
    <property type="taxonomic scope" value="Bacteria"/>
</dbReference>
<dbReference type="InterPro" id="IPR036291">
    <property type="entry name" value="NAD(P)-bd_dom_sf"/>
</dbReference>
<name>A0A157QG01_9BORD</name>
<dbReference type="InterPro" id="IPR002347">
    <property type="entry name" value="SDR_fam"/>
</dbReference>
<dbReference type="OrthoDB" id="9786435at2"/>
<dbReference type="PRINTS" id="PR00080">
    <property type="entry name" value="SDRFAMILY"/>
</dbReference>
<organism evidence="4 5">
    <name type="scientific">Bordetella trematum</name>
    <dbReference type="NCBI Taxonomy" id="123899"/>
    <lineage>
        <taxon>Bacteria</taxon>
        <taxon>Pseudomonadati</taxon>
        <taxon>Pseudomonadota</taxon>
        <taxon>Betaproteobacteria</taxon>
        <taxon>Burkholderiales</taxon>
        <taxon>Alcaligenaceae</taxon>
        <taxon>Bordetella</taxon>
    </lineage>
</organism>
<dbReference type="PROSITE" id="PS00061">
    <property type="entry name" value="ADH_SHORT"/>
    <property type="match status" value="1"/>
</dbReference>
<dbReference type="Pfam" id="PF00106">
    <property type="entry name" value="adh_short"/>
    <property type="match status" value="1"/>
</dbReference>
<reference evidence="4 5" key="1">
    <citation type="submission" date="2016-04" db="EMBL/GenBank/DDBJ databases">
        <authorList>
            <consortium name="Pathogen Informatics"/>
        </authorList>
    </citation>
    <scope>NUCLEOTIDE SEQUENCE [LARGE SCALE GENOMIC DNA]</scope>
    <source>
        <strain evidence="4 5">H044680328</strain>
    </source>
</reference>
<dbReference type="PATRIC" id="fig|123899.6.peg.726"/>
<dbReference type="InterPro" id="IPR057326">
    <property type="entry name" value="KR_dom"/>
</dbReference>
<dbReference type="SUPFAM" id="SSF51735">
    <property type="entry name" value="NAD(P)-binding Rossmann-fold domains"/>
    <property type="match status" value="1"/>
</dbReference>
<dbReference type="RefSeq" id="WP_025515470.1">
    <property type="nucleotide sequence ID" value="NZ_CP016340.1"/>
</dbReference>